<accession>A0A6H1ZL04</accession>
<organism evidence="1">
    <name type="scientific">viral metagenome</name>
    <dbReference type="NCBI Taxonomy" id="1070528"/>
    <lineage>
        <taxon>unclassified sequences</taxon>
        <taxon>metagenomes</taxon>
        <taxon>organismal metagenomes</taxon>
    </lineage>
</organism>
<evidence type="ECO:0000313" key="1">
    <source>
        <dbReference type="EMBL" id="QJA48606.1"/>
    </source>
</evidence>
<sequence length="88" mass="10683">MNIMTEPNLYDMVVDELLERQRLVRDELHKRFRKAKPFRMEPLSNEEALYEYDTRGFEIFSDIVSKEGIDAAIAYRDRMENLKQRRIK</sequence>
<protein>
    <submittedName>
        <fullName evidence="1">Uncharacterized protein</fullName>
    </submittedName>
</protein>
<gene>
    <name evidence="1" type="ORF">TM448A01052_0007</name>
</gene>
<reference evidence="1" key="1">
    <citation type="submission" date="2020-03" db="EMBL/GenBank/DDBJ databases">
        <title>The deep terrestrial virosphere.</title>
        <authorList>
            <person name="Holmfeldt K."/>
            <person name="Nilsson E."/>
            <person name="Simone D."/>
            <person name="Lopez-Fernandez M."/>
            <person name="Wu X."/>
            <person name="de Brujin I."/>
            <person name="Lundin D."/>
            <person name="Andersson A."/>
            <person name="Bertilsson S."/>
            <person name="Dopson M."/>
        </authorList>
    </citation>
    <scope>NUCLEOTIDE SEQUENCE</scope>
    <source>
        <strain evidence="1">TM448A01052</strain>
    </source>
</reference>
<name>A0A6H1ZL04_9ZZZZ</name>
<dbReference type="AlphaFoldDB" id="A0A6H1ZL04"/>
<dbReference type="EMBL" id="MT144092">
    <property type="protein sequence ID" value="QJA48606.1"/>
    <property type="molecule type" value="Genomic_DNA"/>
</dbReference>
<proteinExistence type="predicted"/>